<dbReference type="SFLD" id="SFLDG01129">
    <property type="entry name" value="C1.5:_HAD__Beta-PGM__Phosphata"/>
    <property type="match status" value="1"/>
</dbReference>
<dbReference type="SFLD" id="SFLDS00003">
    <property type="entry name" value="Haloacid_Dehalogenase"/>
    <property type="match status" value="1"/>
</dbReference>
<name>A0AAU8HVZ5_9FIRM</name>
<dbReference type="PANTHER" id="PTHR43316:SF3">
    <property type="entry name" value="HALOACID DEHALOGENASE, TYPE II (AFU_ORTHOLOGUE AFUA_2G07750)-RELATED"/>
    <property type="match status" value="1"/>
</dbReference>
<proteinExistence type="predicted"/>
<sequence>MLKAVLFDLDGTLLTLDIETFLPRYVKSISRKAQHKIPNNIFQKALFAGTEEMVKNVQKDKSNQEVFMETFFSLVNIDKKEILPMLDEFYKNDFSNLQSDITAVPGAKEAVKFCKDNGLKVVLATNPVFPKEATYERIRWAGLNATDFNLITSYENMSATKPNLEYYQQILDKLGIRGKEAMMVGNDCQEDLCAAKLGMKTFLVDDGLVIDRSGGNYTVDLKGSLKEFPDKIRPLI</sequence>
<dbReference type="EC" id="3.1.3.-" evidence="2"/>
<dbReference type="InterPro" id="IPR051540">
    <property type="entry name" value="S-2-haloacid_dehalogenase"/>
</dbReference>
<dbReference type="InterPro" id="IPR036412">
    <property type="entry name" value="HAD-like_sf"/>
</dbReference>
<reference evidence="2" key="2">
    <citation type="submission" date="2024-06" db="EMBL/GenBank/DDBJ databases">
        <authorList>
            <person name="Petrova K.O."/>
            <person name="Toshchakov S.V."/>
            <person name="Boltjanskaja Y.V."/>
            <person name="Kevbrin V.V."/>
        </authorList>
    </citation>
    <scope>NUCLEOTIDE SEQUENCE</scope>
    <source>
        <strain evidence="2">Z-710</strain>
    </source>
</reference>
<dbReference type="PRINTS" id="PR00413">
    <property type="entry name" value="HADHALOGNASE"/>
</dbReference>
<gene>
    <name evidence="2" type="ORF">PRVXH_000863</name>
</gene>
<dbReference type="InterPro" id="IPR023214">
    <property type="entry name" value="HAD_sf"/>
</dbReference>
<dbReference type="PANTHER" id="PTHR43316">
    <property type="entry name" value="HYDROLASE, HALOACID DELAHOGENASE-RELATED"/>
    <property type="match status" value="1"/>
</dbReference>
<reference evidence="2" key="1">
    <citation type="journal article" date="2018" name="Antonie Van Leeuwenhoek">
        <title>Proteinivorax hydrogeniformans sp. nov., an anaerobic, haloalkaliphilic bacterium fermenting proteinaceous compounds with high hydrogen production.</title>
        <authorList>
            <person name="Boltyanskaya Y."/>
            <person name="Detkova E."/>
            <person name="Pimenov N."/>
            <person name="Kevbrin V."/>
        </authorList>
    </citation>
    <scope>NUCLEOTIDE SEQUENCE</scope>
    <source>
        <strain evidence="2">Z-710</strain>
    </source>
</reference>
<dbReference type="GO" id="GO:0016787">
    <property type="term" value="F:hydrolase activity"/>
    <property type="evidence" value="ECO:0007669"/>
    <property type="project" value="UniProtKB-KW"/>
</dbReference>
<dbReference type="PROSITE" id="PS01228">
    <property type="entry name" value="COF_1"/>
    <property type="match status" value="1"/>
</dbReference>
<keyword evidence="1 2" id="KW-0378">Hydrolase</keyword>
<dbReference type="Pfam" id="PF00702">
    <property type="entry name" value="Hydrolase"/>
    <property type="match status" value="1"/>
</dbReference>
<evidence type="ECO:0000256" key="1">
    <source>
        <dbReference type="ARBA" id="ARBA00022801"/>
    </source>
</evidence>
<dbReference type="EMBL" id="CP159485">
    <property type="protein sequence ID" value="XCI29540.1"/>
    <property type="molecule type" value="Genomic_DNA"/>
</dbReference>
<accession>A0AAU8HVZ5</accession>
<protein>
    <submittedName>
        <fullName evidence="2">HAD family hydrolase</fullName>
        <ecNumber evidence="2">3.1.3.-</ecNumber>
    </submittedName>
</protein>
<dbReference type="Gene3D" id="3.40.50.1000">
    <property type="entry name" value="HAD superfamily/HAD-like"/>
    <property type="match status" value="1"/>
</dbReference>
<dbReference type="InterPro" id="IPR006439">
    <property type="entry name" value="HAD-SF_hydro_IA"/>
</dbReference>
<dbReference type="RefSeq" id="WP_353894088.1">
    <property type="nucleotide sequence ID" value="NZ_CP159485.1"/>
</dbReference>
<evidence type="ECO:0000313" key="2">
    <source>
        <dbReference type="EMBL" id="XCI29540.1"/>
    </source>
</evidence>
<dbReference type="SUPFAM" id="SSF56784">
    <property type="entry name" value="HAD-like"/>
    <property type="match status" value="1"/>
</dbReference>
<dbReference type="AlphaFoldDB" id="A0AAU8HVZ5"/>
<organism evidence="2">
    <name type="scientific">Proteinivorax hydrogeniformans</name>
    <dbReference type="NCBI Taxonomy" id="1826727"/>
    <lineage>
        <taxon>Bacteria</taxon>
        <taxon>Bacillati</taxon>
        <taxon>Bacillota</taxon>
        <taxon>Clostridia</taxon>
        <taxon>Eubacteriales</taxon>
        <taxon>Proteinivoracaceae</taxon>
        <taxon>Proteinivorax</taxon>
    </lineage>
</organism>